<dbReference type="PANTHER" id="PTHR43476">
    <property type="entry name" value="3-(3-HYDROXY-PHENYL)PROPIONATE/3-HYDROXYCINNAMIC ACID HYDROXYLASE"/>
    <property type="match status" value="1"/>
</dbReference>
<organism evidence="3 4">
    <name type="scientific">Ramlibacter humi</name>
    <dbReference type="NCBI Taxonomy" id="2530451"/>
    <lineage>
        <taxon>Bacteria</taxon>
        <taxon>Pseudomonadati</taxon>
        <taxon>Pseudomonadota</taxon>
        <taxon>Betaproteobacteria</taxon>
        <taxon>Burkholderiales</taxon>
        <taxon>Comamonadaceae</taxon>
        <taxon>Ramlibacter</taxon>
    </lineage>
</organism>
<dbReference type="Gene3D" id="3.50.50.60">
    <property type="entry name" value="FAD/NAD(P)-binding domain"/>
    <property type="match status" value="2"/>
</dbReference>
<keyword evidence="4" id="KW-1185">Reference proteome</keyword>
<dbReference type="PRINTS" id="PR00420">
    <property type="entry name" value="RNGMNOXGNASE"/>
</dbReference>
<dbReference type="Proteomes" id="UP000297839">
    <property type="component" value="Unassembled WGS sequence"/>
</dbReference>
<dbReference type="OrthoDB" id="5487740at2"/>
<dbReference type="Pfam" id="PF01494">
    <property type="entry name" value="FAD_binding_3"/>
    <property type="match status" value="1"/>
</dbReference>
<keyword evidence="1" id="KW-0560">Oxidoreductase</keyword>
<evidence type="ECO:0000259" key="2">
    <source>
        <dbReference type="Pfam" id="PF01494"/>
    </source>
</evidence>
<dbReference type="PANTHER" id="PTHR43476:SF5">
    <property type="entry name" value="FAD-DEPENDENT MONOOXYGENASE"/>
    <property type="match status" value="1"/>
</dbReference>
<dbReference type="SUPFAM" id="SSF51905">
    <property type="entry name" value="FAD/NAD(P)-binding domain"/>
    <property type="match status" value="1"/>
</dbReference>
<sequence>MSQPEDTTQCCIAGGGPAGLMLGYLLARSGVRVTVLEKHDDFLRDFRGDTIHPSTLTVLQDLGLLDSFLKLPHDEVPELVGDVFGEITPLADFRHLPAARPFLVLVPQWDFLDFLADEARKLPNFTLLLGTKAEAVIEEGGAVRGVQVRNRERAWHIRADLVVGADGRHTTIRESAGLPITEVGAPIDVLWFRLERDAQAHPARTGGILRPGAMLVMLGRGTYWQCAYVIPKGSLETLRAQGLAHFRDRVAAIAPYLAPQLAALQSWDDIRLLSVQITDLPRWWREGLLCIGDAAHAMSPVGGVGINLAIQDAVAAANLLAVPLREGRLRASDLEAVQKRRQWPARVTQRAQVAVQNSLLSPLLARPAGEHATPPLGVRLLQRLPLLRRLPARLVGIGVRPERVRVAPHPPVQ</sequence>
<evidence type="ECO:0000313" key="3">
    <source>
        <dbReference type="EMBL" id="TFY98354.1"/>
    </source>
</evidence>
<dbReference type="InterPro" id="IPR002938">
    <property type="entry name" value="FAD-bd"/>
</dbReference>
<dbReference type="AlphaFoldDB" id="A0A4Z0BJR2"/>
<gene>
    <name evidence="3" type="ORF">EZ216_17355</name>
</gene>
<proteinExistence type="predicted"/>
<comment type="caution">
    <text evidence="3">The sequence shown here is derived from an EMBL/GenBank/DDBJ whole genome shotgun (WGS) entry which is preliminary data.</text>
</comment>
<evidence type="ECO:0000313" key="4">
    <source>
        <dbReference type="Proteomes" id="UP000297839"/>
    </source>
</evidence>
<name>A0A4Z0BJR2_9BURK</name>
<dbReference type="EMBL" id="SMLK01000006">
    <property type="protein sequence ID" value="TFY98354.1"/>
    <property type="molecule type" value="Genomic_DNA"/>
</dbReference>
<evidence type="ECO:0000256" key="1">
    <source>
        <dbReference type="ARBA" id="ARBA00023002"/>
    </source>
</evidence>
<feature type="domain" description="FAD-binding" evidence="2">
    <location>
        <begin position="8"/>
        <end position="351"/>
    </location>
</feature>
<dbReference type="GO" id="GO:0016491">
    <property type="term" value="F:oxidoreductase activity"/>
    <property type="evidence" value="ECO:0007669"/>
    <property type="project" value="UniProtKB-KW"/>
</dbReference>
<protein>
    <submittedName>
        <fullName evidence="3">FAD-dependent oxidoreductase</fullName>
    </submittedName>
</protein>
<dbReference type="GO" id="GO:0071949">
    <property type="term" value="F:FAD binding"/>
    <property type="evidence" value="ECO:0007669"/>
    <property type="project" value="InterPro"/>
</dbReference>
<dbReference type="InterPro" id="IPR050631">
    <property type="entry name" value="PheA/TfdB_FAD_monoxygenase"/>
</dbReference>
<dbReference type="InterPro" id="IPR036188">
    <property type="entry name" value="FAD/NAD-bd_sf"/>
</dbReference>
<dbReference type="RefSeq" id="WP_135251047.1">
    <property type="nucleotide sequence ID" value="NZ_SMLK01000006.1"/>
</dbReference>
<dbReference type="NCBIfam" id="NF004834">
    <property type="entry name" value="PRK06185.1-3"/>
    <property type="match status" value="1"/>
</dbReference>
<reference evidence="3 4" key="1">
    <citation type="submission" date="2019-03" db="EMBL/GenBank/DDBJ databases">
        <title>Ramlibacter sp. 18x22-1, whole genome shotgun sequence.</title>
        <authorList>
            <person name="Zhang X."/>
            <person name="Feng G."/>
            <person name="Zhu H."/>
        </authorList>
    </citation>
    <scope>NUCLEOTIDE SEQUENCE [LARGE SCALE GENOMIC DNA]</scope>
    <source>
        <strain evidence="3 4">18x22-1</strain>
    </source>
</reference>
<accession>A0A4Z0BJR2</accession>